<dbReference type="EMBL" id="JANUAU010000009">
    <property type="protein sequence ID" value="MCS3678694.1"/>
    <property type="molecule type" value="Genomic_DNA"/>
</dbReference>
<reference evidence="1" key="1">
    <citation type="submission" date="2022-08" db="EMBL/GenBank/DDBJ databases">
        <title>Genomic Encyclopedia of Type Strains, Phase V (KMG-V): Genome sequencing to study the core and pangenomes of soil and plant-associated prokaryotes.</title>
        <authorList>
            <person name="Whitman W."/>
        </authorList>
    </citation>
    <scope>NUCLEOTIDE SEQUENCE</scope>
    <source>
        <strain evidence="1">0</strain>
    </source>
</reference>
<accession>A0A9X2PY38</accession>
<evidence type="ECO:0000313" key="2">
    <source>
        <dbReference type="Proteomes" id="UP001155027"/>
    </source>
</evidence>
<name>A0A9X2PY38_9BACT</name>
<organism evidence="1 2">
    <name type="scientific">Salinibacter ruber</name>
    <dbReference type="NCBI Taxonomy" id="146919"/>
    <lineage>
        <taxon>Bacteria</taxon>
        <taxon>Pseudomonadati</taxon>
        <taxon>Rhodothermota</taxon>
        <taxon>Rhodothermia</taxon>
        <taxon>Rhodothermales</taxon>
        <taxon>Salinibacteraceae</taxon>
        <taxon>Salinibacter</taxon>
    </lineage>
</organism>
<dbReference type="AlphaFoldDB" id="A0A9X2PY38"/>
<proteinExistence type="predicted"/>
<gene>
    <name evidence="1" type="ORF">GGP71_002635</name>
</gene>
<protein>
    <submittedName>
        <fullName evidence="1">Uncharacterized protein</fullName>
    </submittedName>
</protein>
<evidence type="ECO:0000313" key="1">
    <source>
        <dbReference type="EMBL" id="MCS3678694.1"/>
    </source>
</evidence>
<comment type="caution">
    <text evidence="1">The sequence shown here is derived from an EMBL/GenBank/DDBJ whole genome shotgun (WGS) entry which is preliminary data.</text>
</comment>
<dbReference type="Proteomes" id="UP001155027">
    <property type="component" value="Unassembled WGS sequence"/>
</dbReference>
<sequence>MRIKRYDSDLTDSQWKQISHYFTTGRKRCHAPPATCWMQSCTW</sequence>